<evidence type="ECO:0000313" key="1">
    <source>
        <dbReference type="EMBL" id="SFF62217.1"/>
    </source>
</evidence>
<keyword evidence="2" id="KW-1185">Reference proteome</keyword>
<dbReference type="EMBL" id="FOOE01000004">
    <property type="protein sequence ID" value="SFF62217.1"/>
    <property type="molecule type" value="Genomic_DNA"/>
</dbReference>
<dbReference type="Proteomes" id="UP000182135">
    <property type="component" value="Unassembled WGS sequence"/>
</dbReference>
<name>A0A1I2KAF0_9CLOT</name>
<sequence length="135" mass="15502">MNKKLFNISFMFLILGLVLGVFYREFTKLSGFTGYTTLSVLHVHTLVLGFLFFLIVMILNNMFKLEKVKKFTAWIYVYIVSIIGTISTLLWRGILQVRGGEFVGLSHIAGLFHFMLGSALIWFMIIIKNQVAKKN</sequence>
<dbReference type="AlphaFoldDB" id="A0A1I2KAF0"/>
<organism evidence="1 2">
    <name type="scientific">Clostridium cadaveris</name>
    <dbReference type="NCBI Taxonomy" id="1529"/>
    <lineage>
        <taxon>Bacteria</taxon>
        <taxon>Bacillati</taxon>
        <taxon>Bacillota</taxon>
        <taxon>Clostridia</taxon>
        <taxon>Eubacteriales</taxon>
        <taxon>Clostridiaceae</taxon>
        <taxon>Clostridium</taxon>
    </lineage>
</organism>
<accession>A0A1I2KAF0</accession>
<evidence type="ECO:0008006" key="3">
    <source>
        <dbReference type="Google" id="ProtNLM"/>
    </source>
</evidence>
<gene>
    <name evidence="1" type="ORF">SAMN04487885_104156</name>
</gene>
<evidence type="ECO:0000313" key="2">
    <source>
        <dbReference type="Proteomes" id="UP000182135"/>
    </source>
</evidence>
<dbReference type="Pfam" id="PF11070">
    <property type="entry name" value="DUF2871"/>
    <property type="match status" value="1"/>
</dbReference>
<protein>
    <recommendedName>
        <fullName evidence="3">DUF2871 domain-containing protein</fullName>
    </recommendedName>
</protein>
<dbReference type="RefSeq" id="WP_027637420.1">
    <property type="nucleotide sequence ID" value="NZ_BAAACD010000045.1"/>
</dbReference>
<dbReference type="OrthoDB" id="1644899at2"/>
<dbReference type="eggNOG" id="ENOG5032RUD">
    <property type="taxonomic scope" value="Bacteria"/>
</dbReference>
<proteinExistence type="predicted"/>
<dbReference type="InterPro" id="IPR021299">
    <property type="entry name" value="DUF2871"/>
</dbReference>
<dbReference type="STRING" id="1529.SAMN04487885_104156"/>
<reference evidence="1 2" key="1">
    <citation type="submission" date="2016-10" db="EMBL/GenBank/DDBJ databases">
        <authorList>
            <person name="de Groot N.N."/>
        </authorList>
    </citation>
    <scope>NUCLEOTIDE SEQUENCE [LARGE SCALE GENOMIC DNA]</scope>
    <source>
        <strain evidence="1 2">NLAE-zl-G419</strain>
    </source>
</reference>